<gene>
    <name evidence="5" type="ORF">fugu_015462</name>
</gene>
<feature type="domain" description="Immunoglobulin" evidence="4">
    <location>
        <begin position="25"/>
        <end position="129"/>
    </location>
</feature>
<evidence type="ECO:0000256" key="2">
    <source>
        <dbReference type="SAM" id="Phobius"/>
    </source>
</evidence>
<dbReference type="InterPro" id="IPR036179">
    <property type="entry name" value="Ig-like_dom_sf"/>
</dbReference>
<feature type="signal peptide" evidence="3">
    <location>
        <begin position="1"/>
        <end position="20"/>
    </location>
</feature>
<dbReference type="Gene3D" id="2.60.40.10">
    <property type="entry name" value="Immunoglobulins"/>
    <property type="match status" value="1"/>
</dbReference>
<dbReference type="InterPro" id="IPR013151">
    <property type="entry name" value="Immunoglobulin_dom"/>
</dbReference>
<sequence>MFAPWLRSLTVLCLAHAAFSSPDEGQLVQKTIGDSVTIKCRVDVKDQDSLNIKRGLFRTDDIFSTNEKNPVISHEFRSRLEFDIQAFPSVNITINNLTIEDTGPYWCIYTKNAKKRVDDFGSGSLLLVVKAVCLEKEQCTPEDTRLVLGSLVGMAVLLLVTIMCFLICNIYKVHKGCFLCACVIEFYCDSQALMESCGSSPFSCYALEMRGCFLSKPPLLTERRRAAFIPRMCGIVVIPLADPGNTSAEARGDGCGFMPIMQL</sequence>
<accession>A0A4Z2C0H9</accession>
<dbReference type="GO" id="GO:0038023">
    <property type="term" value="F:signaling receptor activity"/>
    <property type="evidence" value="ECO:0007669"/>
    <property type="project" value="InterPro"/>
</dbReference>
<proteinExistence type="predicted"/>
<dbReference type="AlphaFoldDB" id="A0A4Z2C0H9"/>
<dbReference type="InterPro" id="IPR039090">
    <property type="entry name" value="CD7"/>
</dbReference>
<protein>
    <recommendedName>
        <fullName evidence="4">Immunoglobulin domain-containing protein</fullName>
    </recommendedName>
</protein>
<feature type="chain" id="PRO_5021273727" description="Immunoglobulin domain-containing protein" evidence="3">
    <location>
        <begin position="21"/>
        <end position="263"/>
    </location>
</feature>
<dbReference type="EMBL" id="SWLE01000008">
    <property type="protein sequence ID" value="TNM97306.1"/>
    <property type="molecule type" value="Genomic_DNA"/>
</dbReference>
<keyword evidence="1" id="KW-0393">Immunoglobulin domain</keyword>
<evidence type="ECO:0000256" key="3">
    <source>
        <dbReference type="SAM" id="SignalP"/>
    </source>
</evidence>
<organism evidence="5 6">
    <name type="scientific">Takifugu bimaculatus</name>
    <dbReference type="NCBI Taxonomy" id="433685"/>
    <lineage>
        <taxon>Eukaryota</taxon>
        <taxon>Metazoa</taxon>
        <taxon>Chordata</taxon>
        <taxon>Craniata</taxon>
        <taxon>Vertebrata</taxon>
        <taxon>Euteleostomi</taxon>
        <taxon>Actinopterygii</taxon>
        <taxon>Neopterygii</taxon>
        <taxon>Teleostei</taxon>
        <taxon>Neoteleostei</taxon>
        <taxon>Acanthomorphata</taxon>
        <taxon>Eupercaria</taxon>
        <taxon>Tetraodontiformes</taxon>
        <taxon>Tetradontoidea</taxon>
        <taxon>Tetraodontidae</taxon>
        <taxon>Takifugu</taxon>
    </lineage>
</organism>
<dbReference type="PANTHER" id="PTHR15343:SF0">
    <property type="entry name" value="T-CELL ANTIGEN CD7"/>
    <property type="match status" value="1"/>
</dbReference>
<feature type="transmembrane region" description="Helical" evidence="2">
    <location>
        <begin position="146"/>
        <end position="168"/>
    </location>
</feature>
<comment type="caution">
    <text evidence="5">The sequence shown here is derived from an EMBL/GenBank/DDBJ whole genome shotgun (WGS) entry which is preliminary data.</text>
</comment>
<dbReference type="InterPro" id="IPR003599">
    <property type="entry name" value="Ig_sub"/>
</dbReference>
<keyword evidence="2" id="KW-0812">Transmembrane</keyword>
<dbReference type="PANTHER" id="PTHR15343">
    <property type="entry name" value="CD7"/>
    <property type="match status" value="1"/>
</dbReference>
<keyword evidence="3" id="KW-0732">Signal</keyword>
<dbReference type="SMART" id="SM00409">
    <property type="entry name" value="IG"/>
    <property type="match status" value="1"/>
</dbReference>
<evidence type="ECO:0000259" key="4">
    <source>
        <dbReference type="SMART" id="SM00409"/>
    </source>
</evidence>
<evidence type="ECO:0000256" key="1">
    <source>
        <dbReference type="ARBA" id="ARBA00023319"/>
    </source>
</evidence>
<dbReference type="GO" id="GO:0002250">
    <property type="term" value="P:adaptive immune response"/>
    <property type="evidence" value="ECO:0007669"/>
    <property type="project" value="InterPro"/>
</dbReference>
<evidence type="ECO:0000313" key="5">
    <source>
        <dbReference type="EMBL" id="TNM97306.1"/>
    </source>
</evidence>
<keyword evidence="6" id="KW-1185">Reference proteome</keyword>
<keyword evidence="2" id="KW-0472">Membrane</keyword>
<keyword evidence="2" id="KW-1133">Transmembrane helix</keyword>
<dbReference type="Pfam" id="PF00047">
    <property type="entry name" value="ig"/>
    <property type="match status" value="1"/>
</dbReference>
<dbReference type="GO" id="GO:0016020">
    <property type="term" value="C:membrane"/>
    <property type="evidence" value="ECO:0007669"/>
    <property type="project" value="InterPro"/>
</dbReference>
<dbReference type="SUPFAM" id="SSF48726">
    <property type="entry name" value="Immunoglobulin"/>
    <property type="match status" value="1"/>
</dbReference>
<reference evidence="5 6" key="1">
    <citation type="submission" date="2019-04" db="EMBL/GenBank/DDBJ databases">
        <title>The sequence and de novo assembly of Takifugu bimaculatus genome using PacBio and Hi-C technologies.</title>
        <authorList>
            <person name="Xu P."/>
            <person name="Liu B."/>
            <person name="Zhou Z."/>
        </authorList>
    </citation>
    <scope>NUCLEOTIDE SEQUENCE [LARGE SCALE GENOMIC DNA]</scope>
    <source>
        <strain evidence="5">TB-2018</strain>
        <tissue evidence="5">Muscle</tissue>
    </source>
</reference>
<evidence type="ECO:0000313" key="6">
    <source>
        <dbReference type="Proteomes" id="UP000516260"/>
    </source>
</evidence>
<dbReference type="Proteomes" id="UP000516260">
    <property type="component" value="Chromosome 16"/>
</dbReference>
<dbReference type="InterPro" id="IPR013783">
    <property type="entry name" value="Ig-like_fold"/>
</dbReference>
<name>A0A4Z2C0H9_9TELE</name>